<dbReference type="OrthoDB" id="2992173at2759"/>
<gene>
    <name evidence="2" type="ORF">EJ06DRAFT_579746</name>
</gene>
<feature type="compositionally biased region" description="Basic and acidic residues" evidence="1">
    <location>
        <begin position="1349"/>
        <end position="1366"/>
    </location>
</feature>
<evidence type="ECO:0000256" key="1">
    <source>
        <dbReference type="SAM" id="MobiDB-lite"/>
    </source>
</evidence>
<feature type="compositionally biased region" description="Polar residues" evidence="1">
    <location>
        <begin position="787"/>
        <end position="796"/>
    </location>
</feature>
<evidence type="ECO:0000313" key="3">
    <source>
        <dbReference type="Proteomes" id="UP000799640"/>
    </source>
</evidence>
<name>A0A6G1I6C3_9PEZI</name>
<accession>A0A6G1I6C3</accession>
<organism evidence="2 3">
    <name type="scientific">Trichodelitschia bisporula</name>
    <dbReference type="NCBI Taxonomy" id="703511"/>
    <lineage>
        <taxon>Eukaryota</taxon>
        <taxon>Fungi</taxon>
        <taxon>Dikarya</taxon>
        <taxon>Ascomycota</taxon>
        <taxon>Pezizomycotina</taxon>
        <taxon>Dothideomycetes</taxon>
        <taxon>Dothideomycetes incertae sedis</taxon>
        <taxon>Phaeotrichales</taxon>
        <taxon>Phaeotrichaceae</taxon>
        <taxon>Trichodelitschia</taxon>
    </lineage>
</organism>
<dbReference type="EMBL" id="ML996689">
    <property type="protein sequence ID" value="KAF2403812.1"/>
    <property type="molecule type" value="Genomic_DNA"/>
</dbReference>
<keyword evidence="3" id="KW-1185">Reference proteome</keyword>
<dbReference type="Proteomes" id="UP000799640">
    <property type="component" value="Unassembled WGS sequence"/>
</dbReference>
<feature type="region of interest" description="Disordered" evidence="1">
    <location>
        <begin position="1344"/>
        <end position="1372"/>
    </location>
</feature>
<proteinExistence type="predicted"/>
<reference evidence="2" key="1">
    <citation type="journal article" date="2020" name="Stud. Mycol.">
        <title>101 Dothideomycetes genomes: a test case for predicting lifestyles and emergence of pathogens.</title>
        <authorList>
            <person name="Haridas S."/>
            <person name="Albert R."/>
            <person name="Binder M."/>
            <person name="Bloem J."/>
            <person name="Labutti K."/>
            <person name="Salamov A."/>
            <person name="Andreopoulos B."/>
            <person name="Baker S."/>
            <person name="Barry K."/>
            <person name="Bills G."/>
            <person name="Bluhm B."/>
            <person name="Cannon C."/>
            <person name="Castanera R."/>
            <person name="Culley D."/>
            <person name="Daum C."/>
            <person name="Ezra D."/>
            <person name="Gonzalez J."/>
            <person name="Henrissat B."/>
            <person name="Kuo A."/>
            <person name="Liang C."/>
            <person name="Lipzen A."/>
            <person name="Lutzoni F."/>
            <person name="Magnuson J."/>
            <person name="Mondo S."/>
            <person name="Nolan M."/>
            <person name="Ohm R."/>
            <person name="Pangilinan J."/>
            <person name="Park H.-J."/>
            <person name="Ramirez L."/>
            <person name="Alfaro M."/>
            <person name="Sun H."/>
            <person name="Tritt A."/>
            <person name="Yoshinaga Y."/>
            <person name="Zwiers L.-H."/>
            <person name="Turgeon B."/>
            <person name="Goodwin S."/>
            <person name="Spatafora J."/>
            <person name="Crous P."/>
            <person name="Grigoriev I."/>
        </authorList>
    </citation>
    <scope>NUCLEOTIDE SEQUENCE</scope>
    <source>
        <strain evidence="2">CBS 262.69</strain>
    </source>
</reference>
<feature type="region of interest" description="Disordered" evidence="1">
    <location>
        <begin position="775"/>
        <end position="802"/>
    </location>
</feature>
<feature type="compositionally biased region" description="Basic and acidic residues" evidence="1">
    <location>
        <begin position="775"/>
        <end position="784"/>
    </location>
</feature>
<sequence>MATDADPVLLVPIKLDACVINPSVCGDFPNSTLAPLSQPNFTFLRTDSSLISPDVLPYHDLHNASPASVNPRLTNLATSLPIPERQGVYLHWMLPRTYRSGTASDANDSTHDLRAPVFKNSPDRWLVIRRLHPGFKPEDAVRQGKVKEITAWVIESNRLRNIQEFDRNVDIELECSPFIQADASAPSLDGQAEIFIGNKVELEQWTEQLGTQPNQFVQLNVIGAANPLFADYAPHNSNVFSMFDNFGTNLTDATVSYYVVGWHANSRDDPLSNLDESALLSSILRDLKMELKLSKTDDTKVDIDARKHSRVLCHGALYTVRFNNSALPTDVKVPANDAGLKFGDKSSHPVTVGTTALDAVLSYVKAHHEETKTQSTPSDKELDKTEADILLLDTLLLKQEDEIDAQQEALDMLSANNFQPAKDSGTHWHFSAADAAPMDSKLPNRTAKNFSPNDDQKQVLADLNAAQEVCDVATRELQSERWALFALWWQYVADPALQDIKNRDTLVSKLRGQVDLVERLLKIQGRFKKLVDTCLVPFGSDEDTRIVQPGSQTRFYTQKDPTILVPGVTNPWPVDWISTLQARLSPQVKPNKLPDNLPNGWSGLQDISSKQVPKRMPAALQRGIQTLCSEFFNLHPKDTTGDTWSPISEGTLPLYHDFVEDNIVKEGLKGGTGRDQWNSAQPWFPLFLEWEARYYHIPWEKWGFMEIDANPAPGKVKRWRWGINEGDTIQGLADDTVTKDVDERVISGRVLILPQPGFSLRVNIQQIFSSTSRDDLPSDLKFDPTRVSGSGNQKSAADQDKQIRDQFLSRVERLNYLSAPLAGFQDHLVTKLNGTHLKPSYRVPKKPLVPFKAAVEAGKMGTSLTEAEIGHWISLMDIETDKVPFTNHVPFPDRQIAPLKPVCHGQFKFTRLDVFDKFGQAISAINPAPTNAVPPLYPVLSEYFHPQHLSTDPASEGYLQAKSVGKDPFGSCQFGQYPPIINQDTRINTAFMHWDEKAGVSGLWRPCTEWENPIWGYLVVNYAEYAMQVFLPDGQFYREIRMGGPTGTTEKPAWAPFEQPKEGLEKVTGSPTEAQALVQLDNLLSRFKDLSYLQNFFRMINKSLDSIAHTPNSYADYLSSIVGRPLAIANMGYSIELAQPPFKNQCTLPTDADVSKPLESYDFKLKLGDRDRVYDGLVGYFDSSADFEHFGTELNLDTVYTYYPTDEAPTAEIQPANYLHAQPYHFSTADASRTTAAAATDPNMTDATAQAAAAAFTEVHWRKMKLAGVIFDPFSKLHVYSGILPIATLQLPQWSLQAAMQSMTAFFSMGPLLITTPDLQRQYNPKRNLTKEINLLALEEVEKADEDADKDKDGKKDEKTDEKKVDPAQPVPFKGIPIPAIQSAEWNWLQPFARDIVAPTDGGAGDAGAVAGSGTTVPKKETHWNPFVITHLDNKPKFEKGPYTAIEGYLQLKRPIMQPLAKQ</sequence>
<evidence type="ECO:0000313" key="2">
    <source>
        <dbReference type="EMBL" id="KAF2403812.1"/>
    </source>
</evidence>
<protein>
    <submittedName>
        <fullName evidence="2">Uncharacterized protein</fullName>
    </submittedName>
</protein>